<dbReference type="InterPro" id="IPR035965">
    <property type="entry name" value="PAS-like_dom_sf"/>
</dbReference>
<evidence type="ECO:0000259" key="3">
    <source>
        <dbReference type="PROSITE" id="PS50113"/>
    </source>
</evidence>
<organism evidence="4">
    <name type="scientific">hydrothermal vent metagenome</name>
    <dbReference type="NCBI Taxonomy" id="652676"/>
    <lineage>
        <taxon>unclassified sequences</taxon>
        <taxon>metagenomes</taxon>
        <taxon>ecological metagenomes</taxon>
    </lineage>
</organism>
<feature type="domain" description="PAS" evidence="2">
    <location>
        <begin position="266"/>
        <end position="311"/>
    </location>
</feature>
<dbReference type="InterPro" id="IPR013767">
    <property type="entry name" value="PAS_fold"/>
</dbReference>
<feature type="domain" description="PAS" evidence="2">
    <location>
        <begin position="514"/>
        <end position="584"/>
    </location>
</feature>
<dbReference type="Pfam" id="PF13426">
    <property type="entry name" value="PAS_9"/>
    <property type="match status" value="4"/>
</dbReference>
<gene>
    <name evidence="4" type="ORF">MNBD_IGNAVI01-1575</name>
</gene>
<dbReference type="PANTHER" id="PTHR44757">
    <property type="entry name" value="DIGUANYLATE CYCLASE DGCP"/>
    <property type="match status" value="1"/>
</dbReference>
<dbReference type="Gene3D" id="3.30.450.20">
    <property type="entry name" value="PAS domain"/>
    <property type="match status" value="5"/>
</dbReference>
<dbReference type="PANTHER" id="PTHR44757:SF2">
    <property type="entry name" value="BIOFILM ARCHITECTURE MAINTENANCE PROTEIN MBAA"/>
    <property type="match status" value="1"/>
</dbReference>
<dbReference type="InterPro" id="IPR001610">
    <property type="entry name" value="PAC"/>
</dbReference>
<feature type="coiled-coil region" evidence="1">
    <location>
        <begin position="623"/>
        <end position="661"/>
    </location>
</feature>
<feature type="domain" description="PAS" evidence="2">
    <location>
        <begin position="147"/>
        <end position="190"/>
    </location>
</feature>
<dbReference type="SUPFAM" id="SSF55785">
    <property type="entry name" value="PYP-like sensor domain (PAS domain)"/>
    <property type="match status" value="5"/>
</dbReference>
<keyword evidence="1" id="KW-0175">Coiled coil</keyword>
<dbReference type="AlphaFoldDB" id="A0A3B1D635"/>
<evidence type="ECO:0000259" key="2">
    <source>
        <dbReference type="PROSITE" id="PS50112"/>
    </source>
</evidence>
<accession>A0A3B1D635</accession>
<dbReference type="Pfam" id="PF00989">
    <property type="entry name" value="PAS"/>
    <property type="match status" value="1"/>
</dbReference>
<feature type="domain" description="PAC" evidence="3">
    <location>
        <begin position="215"/>
        <end position="265"/>
    </location>
</feature>
<feature type="domain" description="PAC" evidence="3">
    <location>
        <begin position="95"/>
        <end position="146"/>
    </location>
</feature>
<protein>
    <submittedName>
        <fullName evidence="4">Diguanylate cyclase/phosphodiesterase (GGDEF &amp; EAL domains) with PAS/PAC sensor(S)</fullName>
    </submittedName>
</protein>
<dbReference type="SMART" id="SM00086">
    <property type="entry name" value="PAC"/>
    <property type="match status" value="5"/>
</dbReference>
<evidence type="ECO:0000313" key="4">
    <source>
        <dbReference type="EMBL" id="VAX27195.1"/>
    </source>
</evidence>
<dbReference type="PROSITE" id="PS50113">
    <property type="entry name" value="PAC"/>
    <property type="match status" value="4"/>
</dbReference>
<sequence length="695" mass="81347">MKPIKANSYKDFQKELGKLQAEHYHLQSIFKVAPIGIALVVEEKIEFINDQFCSIMNCENNNLIGKNFKDVFPDNEEYERVFKKHSEEIKNEGICKIETKFRRQDGAIIDIYLSSTLLDPDDQSLGTTYTALDITDRKNTERKLHTQIEQNEQILKTTLDGYILTDTEGKIEDVNQSYCEMSGYSREELLQMNIREVELQLSDKRIEKMIRLGRDRFETKHKTKDGVILDLDVSVVVMNFVQGPLVAAFIRDITKQRKAEKELKKSEEKYRSFFEYNDAVILFINHEDQTIYFANEAAVKYYGYSKNELIGMKISNINIMHVDTIKTKMREARKKKQNYFVFKHKLANGEIRDVQIYQTKLYLNDQELFSIIVQDITDQKKAKEEIRKKEEQFHTVIEAAGDAIFVADFETSRILLVNKQACKTLGYSQKELLTKTIGDLDPEFDEQNHRKNIWANLDEGESITIEVLHKRKDGTVFPVEVRTGIIKYNGNKAVLGFARDISERKQAEKLLRESEEKYRLLTETSGDMILLQDLNGQILYINQTGLDFIGTTRSEIEGKLITEFISQEHIELMNKRTEQRLKGDIRTCHYEIGIKLNPDQVVPLEIISSPIIQDGNITSILVIARDITERKRTEIELKQYREKLEELVKKRTFELEEKNKELEKYNDMFIGREFRIKELKEKLKIFEDKHNDKKL</sequence>
<dbReference type="CDD" id="cd00130">
    <property type="entry name" value="PAS"/>
    <property type="match status" value="5"/>
</dbReference>
<dbReference type="SMART" id="SM00091">
    <property type="entry name" value="PAS"/>
    <property type="match status" value="5"/>
</dbReference>
<feature type="domain" description="PAC" evidence="3">
    <location>
        <begin position="588"/>
        <end position="639"/>
    </location>
</feature>
<dbReference type="InterPro" id="IPR052155">
    <property type="entry name" value="Biofilm_reg_signaling"/>
</dbReference>
<evidence type="ECO:0000256" key="1">
    <source>
        <dbReference type="SAM" id="Coils"/>
    </source>
</evidence>
<name>A0A3B1D635_9ZZZZ</name>
<dbReference type="PROSITE" id="PS50112">
    <property type="entry name" value="PAS"/>
    <property type="match status" value="4"/>
</dbReference>
<dbReference type="EMBL" id="UOGD01000372">
    <property type="protein sequence ID" value="VAX27195.1"/>
    <property type="molecule type" value="Genomic_DNA"/>
</dbReference>
<dbReference type="InterPro" id="IPR000014">
    <property type="entry name" value="PAS"/>
</dbReference>
<reference evidence="4" key="1">
    <citation type="submission" date="2018-06" db="EMBL/GenBank/DDBJ databases">
        <authorList>
            <person name="Zhirakovskaya E."/>
        </authorList>
    </citation>
    <scope>NUCLEOTIDE SEQUENCE</scope>
</reference>
<proteinExistence type="predicted"/>
<feature type="domain" description="PAC" evidence="3">
    <location>
        <begin position="461"/>
        <end position="513"/>
    </location>
</feature>
<dbReference type="NCBIfam" id="TIGR00229">
    <property type="entry name" value="sensory_box"/>
    <property type="match status" value="5"/>
</dbReference>
<feature type="domain" description="PAS" evidence="2">
    <location>
        <begin position="389"/>
        <end position="460"/>
    </location>
</feature>
<dbReference type="InterPro" id="IPR000700">
    <property type="entry name" value="PAS-assoc_C"/>
</dbReference>